<dbReference type="AlphaFoldDB" id="A0A3P2A6W2"/>
<dbReference type="EMBL" id="RQYC01000004">
    <property type="protein sequence ID" value="RRD90725.1"/>
    <property type="molecule type" value="Genomic_DNA"/>
</dbReference>
<evidence type="ECO:0000313" key="1">
    <source>
        <dbReference type="EMBL" id="RRD90725.1"/>
    </source>
</evidence>
<gene>
    <name evidence="1" type="ORF">EII21_03680</name>
</gene>
<organism evidence="1 2">
    <name type="scientific">Conchiformibius steedae</name>
    <dbReference type="NCBI Taxonomy" id="153493"/>
    <lineage>
        <taxon>Bacteria</taxon>
        <taxon>Pseudomonadati</taxon>
        <taxon>Pseudomonadota</taxon>
        <taxon>Betaproteobacteria</taxon>
        <taxon>Neisseriales</taxon>
        <taxon>Neisseriaceae</taxon>
        <taxon>Conchiformibius</taxon>
    </lineage>
</organism>
<name>A0A3P2A6W2_9NEIS</name>
<reference evidence="1 2" key="1">
    <citation type="submission" date="2018-11" db="EMBL/GenBank/DDBJ databases">
        <title>Genomes From Bacteria Associated with the Canine Oral Cavity: a Test Case for Automated Genome-Based Taxonomic Assignment.</title>
        <authorList>
            <person name="Coil D.A."/>
            <person name="Jospin G."/>
            <person name="Darling A.E."/>
            <person name="Wallis C."/>
            <person name="Davis I.J."/>
            <person name="Harris S."/>
            <person name="Eisen J.A."/>
            <person name="Holcombe L.J."/>
            <person name="O'Flynn C."/>
        </authorList>
    </citation>
    <scope>NUCLEOTIDE SEQUENCE [LARGE SCALE GENOMIC DNA]</scope>
    <source>
        <strain evidence="1 2">COT-280</strain>
    </source>
</reference>
<proteinExistence type="predicted"/>
<accession>A0A3P2A6W2</accession>
<dbReference type="Pfam" id="PF05973">
    <property type="entry name" value="Gp49"/>
    <property type="match status" value="1"/>
</dbReference>
<protein>
    <submittedName>
        <fullName evidence="1">Type II toxin-antitoxin system RelE/ParE family toxin</fullName>
    </submittedName>
</protein>
<dbReference type="OrthoDB" id="9797093at2"/>
<dbReference type="RefSeq" id="WP_124794294.1">
    <property type="nucleotide sequence ID" value="NZ_RQYC01000004.1"/>
</dbReference>
<comment type="caution">
    <text evidence="1">The sequence shown here is derived from an EMBL/GenBank/DDBJ whole genome shotgun (WGS) entry which is preliminary data.</text>
</comment>
<evidence type="ECO:0000313" key="2">
    <source>
        <dbReference type="Proteomes" id="UP000269923"/>
    </source>
</evidence>
<sequence length="112" mass="13133">MAEHETVQFLGNTKKCILSFPIEVQALIKEDFVRIAQGLMPVDFVPMSHTVGNGVIEIRIQYQNNIYRIAYILVRQTVYVLHAFQKKSQRTPKPVLDLIKRRLKTLRKRRII</sequence>
<keyword evidence="2" id="KW-1185">Reference proteome</keyword>
<dbReference type="Proteomes" id="UP000269923">
    <property type="component" value="Unassembled WGS sequence"/>
</dbReference>
<dbReference type="InterPro" id="IPR009241">
    <property type="entry name" value="HigB-like"/>
</dbReference>